<dbReference type="Pfam" id="PF07495">
    <property type="entry name" value="Y_Y_Y"/>
    <property type="match status" value="1"/>
</dbReference>
<dbReference type="Gene3D" id="2.60.40.10">
    <property type="entry name" value="Immunoglobulins"/>
    <property type="match status" value="1"/>
</dbReference>
<accession>A0ABU7H2K2</accession>
<dbReference type="SUPFAM" id="SSF55874">
    <property type="entry name" value="ATPase domain of HSP90 chaperone/DNA topoisomerase II/histidine kinase"/>
    <property type="match status" value="1"/>
</dbReference>
<feature type="domain" description="T-box" evidence="2">
    <location>
        <begin position="614"/>
        <end position="811"/>
    </location>
</feature>
<evidence type="ECO:0000259" key="2">
    <source>
        <dbReference type="PROSITE" id="PS50252"/>
    </source>
</evidence>
<dbReference type="InterPro" id="IPR015943">
    <property type="entry name" value="WD40/YVTN_repeat-like_dom_sf"/>
</dbReference>
<keyword evidence="1" id="KW-0812">Transmembrane</keyword>
<dbReference type="SUPFAM" id="SSF50998">
    <property type="entry name" value="Quinoprotein alcohol dehydrogenase-like"/>
    <property type="match status" value="1"/>
</dbReference>
<dbReference type="Proteomes" id="UP001337681">
    <property type="component" value="Unassembled WGS sequence"/>
</dbReference>
<dbReference type="GO" id="GO:0016301">
    <property type="term" value="F:kinase activity"/>
    <property type="evidence" value="ECO:0007669"/>
    <property type="project" value="UniProtKB-KW"/>
</dbReference>
<keyword evidence="4" id="KW-1185">Reference proteome</keyword>
<comment type="caution">
    <text evidence="3">The sequence shown here is derived from an EMBL/GenBank/DDBJ whole genome shotgun (WGS) entry which is preliminary data.</text>
</comment>
<dbReference type="SUPFAM" id="SSF63829">
    <property type="entry name" value="Calcium-dependent phosphotriesterase"/>
    <property type="match status" value="1"/>
</dbReference>
<evidence type="ECO:0000256" key="1">
    <source>
        <dbReference type="SAM" id="Phobius"/>
    </source>
</evidence>
<gene>
    <name evidence="3" type="ORF">VRU49_08710</name>
</gene>
<protein>
    <submittedName>
        <fullName evidence="3">Histidine kinase</fullName>
    </submittedName>
</protein>
<reference evidence="3 4" key="1">
    <citation type="submission" date="2024-01" db="EMBL/GenBank/DDBJ databases">
        <title>Pedobacter sp. nov., isolated from oil-contaminated soil.</title>
        <authorList>
            <person name="Le N.T.T."/>
        </authorList>
    </citation>
    <scope>NUCLEOTIDE SEQUENCE [LARGE SCALE GENOMIC DNA]</scope>
    <source>
        <strain evidence="3 4">VNH31</strain>
    </source>
</reference>
<dbReference type="Pfam" id="PF07494">
    <property type="entry name" value="Reg_prop"/>
    <property type="match status" value="2"/>
</dbReference>
<dbReference type="Gene3D" id="3.30.565.10">
    <property type="entry name" value="Histidine kinase-like ATPase, C-terminal domain"/>
    <property type="match status" value="1"/>
</dbReference>
<dbReference type="InterPro" id="IPR011047">
    <property type="entry name" value="Quinoprotein_ADH-like_sf"/>
</dbReference>
<dbReference type="Gene3D" id="2.130.10.10">
    <property type="entry name" value="YVTN repeat-like/Quinoprotein amine dehydrogenase"/>
    <property type="match status" value="3"/>
</dbReference>
<keyword evidence="1" id="KW-1133">Transmembrane helix</keyword>
<evidence type="ECO:0000313" key="3">
    <source>
        <dbReference type="EMBL" id="MEE1885494.1"/>
    </source>
</evidence>
<dbReference type="InterPro" id="IPR011110">
    <property type="entry name" value="Reg_prop"/>
</dbReference>
<dbReference type="InterPro" id="IPR036890">
    <property type="entry name" value="HATPase_C_sf"/>
</dbReference>
<dbReference type="EMBL" id="JAZDQU010000002">
    <property type="protein sequence ID" value="MEE1885494.1"/>
    <property type="molecule type" value="Genomic_DNA"/>
</dbReference>
<sequence length="971" mass="111187">MIFILVLLIGNAGKGFAQEPHLYHYTSSNGLPSNTCYYLFQDRDNFIWIATFAGVARYDGQKFEKFTMDNGLADNQVLQIKQDKLGRIWFLSLNGKMSYFYKGKIYNSSNDKLVKKLSINGMVTSFLEDKKGRIWLGTNTNLLSMWDGTKLHSFVSRDLYAQFSNAYVHEDNAGVIRAYSHQAVLVLKNGNFEIEDKKDLPISYKVFNSQPGGKILYLKKDGLYQKNGALTLLKQKIDPQYLENDPGYFYADDQSIWLSTSNGVVVIGQNGTTTKYLQGTSVNQVTKDKDGNFWFTTGNGIYMLPVPLERMYIVNTANGLSNNSVMSIGKDNKNRFWLGLDNGTIDILNADKSFASSLKLDSKYIQNYKVKQLKFNQNKDILYFAFDRGLGKLEQIDNLKPKTTFYKEKTNAVLSIKNFDLNNKNEIAVALSSGVIMTPENELSFLIKDIQKTTNYIENRAYKVYYDNQARLWYSNINGLGGYWDNKLQDLRTMDTLLSERMNDIIQISTGEIVLATDGHGILILKDGKIKKILTTKNGLGSNIVYKLFYHNKMLWAITNSGINQINIKNRAYDIRNFDYANELLISGINDLFIDDQNAYFATNSGLVYFANSSEKIVLNPAEVHFKSIKIDNSPISIEKNTFFIPENYKSLYIEFSVVDFSNRNIQYRYRLKNKNTWIATNSTSLEFSALEAGDYNLQISARYPGENWGPATELMFKIELKFYQSTWFWVLIALLGAFFVFRIIVMVNRQQRNKEKLQLIMKNKILTLEQQALQALMNPHFIFNVMNSIQHYINTQEKVAANKMLTGFARLIRKNLDICAKSYITIEEELEYLNLYLSLEKIRFGEKFNYTITVDEEIDTSEILIPSMLLQPFIENAIWHGLMPKPSMGEVNIIMSLKLETLIIEIIDNGIGINASKALKNEGHISKGMELTKERIRIINAIEQNNIQLSVKDRPLGGTQVELSIPLKNQ</sequence>
<dbReference type="InterPro" id="IPR011123">
    <property type="entry name" value="Y_Y_Y"/>
</dbReference>
<feature type="transmembrane region" description="Helical" evidence="1">
    <location>
        <begin position="728"/>
        <end position="748"/>
    </location>
</feature>
<keyword evidence="3" id="KW-0418">Kinase</keyword>
<dbReference type="PANTHER" id="PTHR34220:SF7">
    <property type="entry name" value="SENSOR HISTIDINE KINASE YPDA"/>
    <property type="match status" value="1"/>
</dbReference>
<evidence type="ECO:0000313" key="4">
    <source>
        <dbReference type="Proteomes" id="UP001337681"/>
    </source>
</evidence>
<dbReference type="PANTHER" id="PTHR34220">
    <property type="entry name" value="SENSOR HISTIDINE KINASE YPDA"/>
    <property type="match status" value="1"/>
</dbReference>
<dbReference type="InterPro" id="IPR046360">
    <property type="entry name" value="T-box_DNA-bd"/>
</dbReference>
<dbReference type="PROSITE" id="PS50252">
    <property type="entry name" value="TBOX_3"/>
    <property type="match status" value="1"/>
</dbReference>
<keyword evidence="3" id="KW-0808">Transferase</keyword>
<dbReference type="InterPro" id="IPR013783">
    <property type="entry name" value="Ig-like_fold"/>
</dbReference>
<dbReference type="Pfam" id="PF06580">
    <property type="entry name" value="His_kinase"/>
    <property type="match status" value="1"/>
</dbReference>
<dbReference type="InterPro" id="IPR010559">
    <property type="entry name" value="Sig_transdc_His_kin_internal"/>
</dbReference>
<organism evidence="3 4">
    <name type="scientific">Pedobacter flavus</name>
    <dbReference type="NCBI Taxonomy" id="3113906"/>
    <lineage>
        <taxon>Bacteria</taxon>
        <taxon>Pseudomonadati</taxon>
        <taxon>Bacteroidota</taxon>
        <taxon>Sphingobacteriia</taxon>
        <taxon>Sphingobacteriales</taxon>
        <taxon>Sphingobacteriaceae</taxon>
        <taxon>Pedobacter</taxon>
    </lineage>
</organism>
<dbReference type="InterPro" id="IPR050640">
    <property type="entry name" value="Bact_2-comp_sensor_kinase"/>
</dbReference>
<dbReference type="RefSeq" id="WP_330146391.1">
    <property type="nucleotide sequence ID" value="NZ_JAZDQU010000002.1"/>
</dbReference>
<keyword evidence="1" id="KW-0472">Membrane</keyword>
<proteinExistence type="predicted"/>
<name>A0ABU7H2K2_9SPHI</name>